<evidence type="ECO:0000256" key="2">
    <source>
        <dbReference type="ARBA" id="ARBA00022729"/>
    </source>
</evidence>
<dbReference type="OrthoDB" id="5985073at2759"/>
<dbReference type="Pfam" id="PF01476">
    <property type="entry name" value="LysM"/>
    <property type="match status" value="4"/>
</dbReference>
<dbReference type="Proteomes" id="UP000246171">
    <property type="component" value="Unassembled WGS sequence"/>
</dbReference>
<dbReference type="CDD" id="cd00118">
    <property type="entry name" value="LysM"/>
    <property type="match status" value="4"/>
</dbReference>
<protein>
    <recommendedName>
        <fullName evidence="5">LysM domain-containing protein</fullName>
    </recommendedName>
</protein>
<dbReference type="PANTHER" id="PTHR34997">
    <property type="entry name" value="AM15"/>
    <property type="match status" value="1"/>
</dbReference>
<dbReference type="RefSeq" id="XP_025389238.1">
    <property type="nucleotide sequence ID" value="XM_025527000.1"/>
</dbReference>
<feature type="chain" id="PRO_5016466141" description="LysM domain-containing protein" evidence="4">
    <location>
        <begin position="23"/>
        <end position="361"/>
    </location>
</feature>
<dbReference type="Gene3D" id="3.10.350.10">
    <property type="entry name" value="LysM domain"/>
    <property type="match status" value="4"/>
</dbReference>
<dbReference type="InterPro" id="IPR018392">
    <property type="entry name" value="LysM"/>
</dbReference>
<evidence type="ECO:0000256" key="4">
    <source>
        <dbReference type="SAM" id="SignalP"/>
    </source>
</evidence>
<comment type="caution">
    <text evidence="6">The sequence shown here is derived from an EMBL/GenBank/DDBJ whole genome shotgun (WGS) entry which is preliminary data.</text>
</comment>
<feature type="domain" description="LysM" evidence="5">
    <location>
        <begin position="233"/>
        <end position="279"/>
    </location>
</feature>
<evidence type="ECO:0000256" key="1">
    <source>
        <dbReference type="ARBA" id="ARBA00022669"/>
    </source>
</evidence>
<gene>
    <name evidence="6" type="ORF">BO83DRAFT_245675</name>
</gene>
<dbReference type="PROSITE" id="PS51782">
    <property type="entry name" value="LYSM"/>
    <property type="match status" value="4"/>
</dbReference>
<keyword evidence="7" id="KW-1185">Reference proteome</keyword>
<feature type="signal peptide" evidence="4">
    <location>
        <begin position="1"/>
        <end position="22"/>
    </location>
</feature>
<accession>A0A317VS44</accession>
<dbReference type="SUPFAM" id="SSF54106">
    <property type="entry name" value="LysM domain"/>
    <property type="match status" value="4"/>
</dbReference>
<evidence type="ECO:0000313" key="7">
    <source>
        <dbReference type="Proteomes" id="UP000246171"/>
    </source>
</evidence>
<keyword evidence="2 4" id="KW-0732">Signal</keyword>
<evidence type="ECO:0000259" key="5">
    <source>
        <dbReference type="PROSITE" id="PS51782"/>
    </source>
</evidence>
<feature type="domain" description="LysM" evidence="5">
    <location>
        <begin position="313"/>
        <end position="359"/>
    </location>
</feature>
<dbReference type="AlphaFoldDB" id="A0A317VS44"/>
<evidence type="ECO:0000256" key="3">
    <source>
        <dbReference type="ARBA" id="ARBA00023026"/>
    </source>
</evidence>
<keyword evidence="3" id="KW-0843">Virulence</keyword>
<dbReference type="InterPro" id="IPR052210">
    <property type="entry name" value="LysM1-like"/>
</dbReference>
<dbReference type="SMART" id="SM00257">
    <property type="entry name" value="LysM"/>
    <property type="match status" value="4"/>
</dbReference>
<feature type="domain" description="LysM" evidence="5">
    <location>
        <begin position="145"/>
        <end position="191"/>
    </location>
</feature>
<keyword evidence="1" id="KW-0147">Chitin-binding</keyword>
<reference evidence="6" key="1">
    <citation type="submission" date="2016-12" db="EMBL/GenBank/DDBJ databases">
        <title>The genomes of Aspergillus section Nigri reveals drivers in fungal speciation.</title>
        <authorList>
            <consortium name="DOE Joint Genome Institute"/>
            <person name="Vesth T.C."/>
            <person name="Nybo J."/>
            <person name="Theobald S."/>
            <person name="Brandl J."/>
            <person name="Frisvad J.C."/>
            <person name="Nielsen K.F."/>
            <person name="Lyhne E.K."/>
            <person name="Kogle M.E."/>
            <person name="Kuo A."/>
            <person name="Riley R."/>
            <person name="Clum A."/>
            <person name="Nolan M."/>
            <person name="Lipzen A."/>
            <person name="Salamov A."/>
            <person name="Henrissat B."/>
            <person name="Wiebenga A."/>
            <person name="De vries R.P."/>
            <person name="Grigoriev I.V."/>
            <person name="Mortensen U.H."/>
            <person name="Andersen M.R."/>
            <person name="Baker S.E."/>
        </authorList>
    </citation>
    <scope>NUCLEOTIDE SEQUENCE</scope>
    <source>
        <strain evidence="6">CBS 122712</strain>
    </source>
</reference>
<dbReference type="EMBL" id="MSFU01000009">
    <property type="protein sequence ID" value="PWY75708.1"/>
    <property type="molecule type" value="Genomic_DNA"/>
</dbReference>
<sequence>MMVPTSLKAGLFGLPQLHLAWAIALAPRQQISCSYEYAASSGDTCQSVAADWGLTVQALESLNPGITCPDLVAGQSYCVLGTVSSSGPTVSSSSLATSTSTSTISIVPIASTSSSSSHSFSLSSSSSSSAPYQPQQTGTAADCDQFYLVETGDSCEKIEAQFGISASEFLDWNPSVNSDCTNILAGYYYCVDVPGATTGPVTTTTVPVTTTTPGDGITTPTPIQTGMTDKCNKFDLVQSGDTCEAVAAKYEIPLATFYSWNPAVGSSCSDLDLGYYVCVDTIGYTVPTTTTSAGNGITTPTPYEPGMVSDCTTFYFVRSGDTCGSIASTQGITVGDIEKWNPKVGSGCKGLWLNDYICVGV</sequence>
<organism evidence="6 7">
    <name type="scientific">Aspergillus eucalypticola (strain CBS 122712 / IBT 29274)</name>
    <dbReference type="NCBI Taxonomy" id="1448314"/>
    <lineage>
        <taxon>Eukaryota</taxon>
        <taxon>Fungi</taxon>
        <taxon>Dikarya</taxon>
        <taxon>Ascomycota</taxon>
        <taxon>Pezizomycotina</taxon>
        <taxon>Eurotiomycetes</taxon>
        <taxon>Eurotiomycetidae</taxon>
        <taxon>Eurotiales</taxon>
        <taxon>Aspergillaceae</taxon>
        <taxon>Aspergillus</taxon>
        <taxon>Aspergillus subgen. Circumdati</taxon>
    </lineage>
</organism>
<feature type="domain" description="LysM" evidence="5">
    <location>
        <begin position="35"/>
        <end position="79"/>
    </location>
</feature>
<dbReference type="VEuPathDB" id="FungiDB:BO83DRAFT_245675"/>
<proteinExistence type="predicted"/>
<name>A0A317VS44_ASPEC</name>
<dbReference type="GeneID" id="37048962"/>
<evidence type="ECO:0000313" key="6">
    <source>
        <dbReference type="EMBL" id="PWY75708.1"/>
    </source>
</evidence>
<dbReference type="GO" id="GO:0008061">
    <property type="term" value="F:chitin binding"/>
    <property type="evidence" value="ECO:0007669"/>
    <property type="project" value="UniProtKB-KW"/>
</dbReference>
<dbReference type="PANTHER" id="PTHR34997:SF2">
    <property type="entry name" value="LYSM DOMAIN-CONTAINING PROTEIN-RELATED"/>
    <property type="match status" value="1"/>
</dbReference>
<dbReference type="InterPro" id="IPR036779">
    <property type="entry name" value="LysM_dom_sf"/>
</dbReference>